<dbReference type="Proteomes" id="UP001224644">
    <property type="component" value="Unassembled WGS sequence"/>
</dbReference>
<comment type="caution">
    <text evidence="1">The sequence shown here is derived from an EMBL/GenBank/DDBJ whole genome shotgun (WGS) entry which is preliminary data.</text>
</comment>
<sequence>MTRGGFTLEDILEMEIEDFNGWAKAAFEYREELNRAIAKANKRKRGK</sequence>
<keyword evidence="2" id="KW-1185">Reference proteome</keyword>
<evidence type="ECO:0000313" key="2">
    <source>
        <dbReference type="Proteomes" id="UP001224644"/>
    </source>
</evidence>
<accession>A0ABT8BIX5</accession>
<protein>
    <recommendedName>
        <fullName evidence="3">Phage protein</fullName>
    </recommendedName>
</protein>
<name>A0ABT8BIX5_9HYPH</name>
<evidence type="ECO:0000313" key="1">
    <source>
        <dbReference type="EMBL" id="MDN3592122.1"/>
    </source>
</evidence>
<dbReference type="RefSeq" id="WP_238226232.1">
    <property type="nucleotide sequence ID" value="NZ_BPQD01000016.1"/>
</dbReference>
<evidence type="ECO:0008006" key="3">
    <source>
        <dbReference type="Google" id="ProtNLM"/>
    </source>
</evidence>
<gene>
    <name evidence="1" type="ORF">QWZ12_16105</name>
</gene>
<reference evidence="2" key="1">
    <citation type="journal article" date="2019" name="Int. J. Syst. Evol. Microbiol.">
        <title>The Global Catalogue of Microorganisms (GCM) 10K type strain sequencing project: providing services to taxonomists for standard genome sequencing and annotation.</title>
        <authorList>
            <consortium name="The Broad Institute Genomics Platform"/>
            <consortium name="The Broad Institute Genome Sequencing Center for Infectious Disease"/>
            <person name="Wu L."/>
            <person name="Ma J."/>
        </authorList>
    </citation>
    <scope>NUCLEOTIDE SEQUENCE [LARGE SCALE GENOMIC DNA]</scope>
    <source>
        <strain evidence="2">CECT 7069</strain>
    </source>
</reference>
<dbReference type="EMBL" id="JAUFPX010000015">
    <property type="protein sequence ID" value="MDN3592122.1"/>
    <property type="molecule type" value="Genomic_DNA"/>
</dbReference>
<proteinExistence type="predicted"/>
<organism evidence="1 2">
    <name type="scientific">Methylobacterium adhaesivum</name>
    <dbReference type="NCBI Taxonomy" id="333297"/>
    <lineage>
        <taxon>Bacteria</taxon>
        <taxon>Pseudomonadati</taxon>
        <taxon>Pseudomonadota</taxon>
        <taxon>Alphaproteobacteria</taxon>
        <taxon>Hyphomicrobiales</taxon>
        <taxon>Methylobacteriaceae</taxon>
        <taxon>Methylobacterium</taxon>
    </lineage>
</organism>